<keyword evidence="2" id="KW-0472">Membrane</keyword>
<accession>C7NUN2</accession>
<feature type="transmembrane region" description="Helical" evidence="2">
    <location>
        <begin position="89"/>
        <end position="111"/>
    </location>
</feature>
<gene>
    <name evidence="3" type="ordered locus">Huta_2222</name>
</gene>
<name>C7NUN2_HALUD</name>
<dbReference type="STRING" id="519442.Huta_2222"/>
<feature type="transmembrane region" description="Helical" evidence="2">
    <location>
        <begin position="131"/>
        <end position="152"/>
    </location>
</feature>
<dbReference type="HOGENOM" id="CLU_1478880_0_0_2"/>
<dbReference type="InterPro" id="IPR001457">
    <property type="entry name" value="NADH_UbQ/plastoQ_OxRdtase_su6"/>
</dbReference>
<dbReference type="Pfam" id="PF00499">
    <property type="entry name" value="Oxidored_q3"/>
    <property type="match status" value="1"/>
</dbReference>
<feature type="transmembrane region" description="Helical" evidence="2">
    <location>
        <begin position="42"/>
        <end position="69"/>
    </location>
</feature>
<feature type="region of interest" description="Disordered" evidence="1">
    <location>
        <begin position="159"/>
        <end position="182"/>
    </location>
</feature>
<keyword evidence="3" id="KW-0830">Ubiquinone</keyword>
<reference evidence="3 4" key="1">
    <citation type="journal article" date="2009" name="Stand. Genomic Sci.">
        <title>Complete genome sequence of Halorhabdus utahensis type strain (AX-2).</title>
        <authorList>
            <person name="Anderson I."/>
            <person name="Tindall B.J."/>
            <person name="Pomrenke H."/>
            <person name="Goker M."/>
            <person name="Lapidus A."/>
            <person name="Nolan M."/>
            <person name="Copeland A."/>
            <person name="Glavina Del Rio T."/>
            <person name="Chen F."/>
            <person name="Tice H."/>
            <person name="Cheng J.F."/>
            <person name="Lucas S."/>
            <person name="Chertkov O."/>
            <person name="Bruce D."/>
            <person name="Brettin T."/>
            <person name="Detter J.C."/>
            <person name="Han C."/>
            <person name="Goodwin L."/>
            <person name="Land M."/>
            <person name="Hauser L."/>
            <person name="Chang Y.J."/>
            <person name="Jeffries C.D."/>
            <person name="Pitluck S."/>
            <person name="Pati A."/>
            <person name="Mavromatis K."/>
            <person name="Ivanova N."/>
            <person name="Ovchinnikova G."/>
            <person name="Chen A."/>
            <person name="Palaniappan K."/>
            <person name="Chain P."/>
            <person name="Rohde M."/>
            <person name="Bristow J."/>
            <person name="Eisen J.A."/>
            <person name="Markowitz V."/>
            <person name="Hugenholtz P."/>
            <person name="Kyrpides N.C."/>
            <person name="Klenk H.P."/>
        </authorList>
    </citation>
    <scope>NUCLEOTIDE SEQUENCE [LARGE SCALE GENOMIC DNA]</scope>
    <source>
        <strain evidence="4">DSM 12940 / JCM 11049 / AX-2</strain>
    </source>
</reference>
<sequence>MTALTTAALVATVGLALSAVAARDFLVSILSLSGASVALAVYFYLAGAPIAAVFEAVVAAGLVTVLFLLMISLTDAETATLIEQRKLPIVGLALGALLGVGLVVWGLLGGLSSGGGSEMELAEALWAERSVDLLAVTVLLFVGVLGIIRLTAERFDATDRPVTSEGTPIGRGRESENTEGES</sequence>
<keyword evidence="2" id="KW-1133">Transmembrane helix</keyword>
<evidence type="ECO:0000256" key="2">
    <source>
        <dbReference type="SAM" id="Phobius"/>
    </source>
</evidence>
<dbReference type="AlphaFoldDB" id="C7NUN2"/>
<dbReference type="eggNOG" id="arCOG14849">
    <property type="taxonomic scope" value="Archaea"/>
</dbReference>
<dbReference type="OrthoDB" id="242618at2157"/>
<organism evidence="3 4">
    <name type="scientific">Halorhabdus utahensis (strain DSM 12940 / JCM 11049 / AX-2)</name>
    <dbReference type="NCBI Taxonomy" id="519442"/>
    <lineage>
        <taxon>Archaea</taxon>
        <taxon>Methanobacteriati</taxon>
        <taxon>Methanobacteriota</taxon>
        <taxon>Stenosarchaea group</taxon>
        <taxon>Halobacteria</taxon>
        <taxon>Halobacteriales</taxon>
        <taxon>Haloarculaceae</taxon>
        <taxon>Halorhabdus</taxon>
    </lineage>
</organism>
<evidence type="ECO:0000313" key="3">
    <source>
        <dbReference type="EMBL" id="ACV12389.1"/>
    </source>
</evidence>
<keyword evidence="4" id="KW-1185">Reference proteome</keyword>
<dbReference type="EMBL" id="CP001687">
    <property type="protein sequence ID" value="ACV12389.1"/>
    <property type="molecule type" value="Genomic_DNA"/>
</dbReference>
<evidence type="ECO:0000256" key="1">
    <source>
        <dbReference type="SAM" id="MobiDB-lite"/>
    </source>
</evidence>
<dbReference type="GO" id="GO:0008137">
    <property type="term" value="F:NADH dehydrogenase (ubiquinone) activity"/>
    <property type="evidence" value="ECO:0007669"/>
    <property type="project" value="InterPro"/>
</dbReference>
<dbReference type="InterPro" id="IPR042106">
    <property type="entry name" value="Nuo/plastoQ_OxRdtase_6_NuoJ"/>
</dbReference>
<dbReference type="RefSeq" id="WP_015789959.1">
    <property type="nucleotide sequence ID" value="NC_013158.1"/>
</dbReference>
<protein>
    <submittedName>
        <fullName evidence="3">NADH-ubiquinone/plastoquinone oxidoreductase chain 6</fullName>
    </submittedName>
</protein>
<dbReference type="GeneID" id="8384516"/>
<keyword evidence="2" id="KW-0812">Transmembrane</keyword>
<evidence type="ECO:0000313" key="4">
    <source>
        <dbReference type="Proteomes" id="UP000002071"/>
    </source>
</evidence>
<proteinExistence type="predicted"/>
<dbReference type="KEGG" id="hut:Huta_2222"/>
<dbReference type="Gene3D" id="1.20.120.1200">
    <property type="entry name" value="NADH-ubiquinone/plastoquinone oxidoreductase chain 6, subunit NuoJ"/>
    <property type="match status" value="1"/>
</dbReference>
<dbReference type="Proteomes" id="UP000002071">
    <property type="component" value="Chromosome"/>
</dbReference>